<dbReference type="PANTHER" id="PTHR43133:SF46">
    <property type="entry name" value="RNA POLYMERASE SIGMA-70 FACTOR ECF SUBFAMILY"/>
    <property type="match status" value="1"/>
</dbReference>
<keyword evidence="4" id="KW-0804">Transcription</keyword>
<comment type="similarity">
    <text evidence="1">Belongs to the sigma-70 factor family. ECF subfamily.</text>
</comment>
<dbReference type="EMBL" id="CP001619">
    <property type="protein sequence ID" value="ACT93084.1"/>
    <property type="molecule type" value="Genomic_DNA"/>
</dbReference>
<evidence type="ECO:0000256" key="4">
    <source>
        <dbReference type="ARBA" id="ARBA00023163"/>
    </source>
</evidence>
<dbReference type="CDD" id="cd06171">
    <property type="entry name" value="Sigma70_r4"/>
    <property type="match status" value="1"/>
</dbReference>
<dbReference type="NCBIfam" id="TIGR02937">
    <property type="entry name" value="sigma70-ECF"/>
    <property type="match status" value="1"/>
</dbReference>
<gene>
    <name evidence="7" type="ordered locus">Dfer_1847</name>
</gene>
<dbReference type="Gene3D" id="1.10.10.10">
    <property type="entry name" value="Winged helix-like DNA-binding domain superfamily/Winged helix DNA-binding domain"/>
    <property type="match status" value="1"/>
</dbReference>
<feature type="domain" description="RNA polymerase sigma factor 70 region 4 type 2" evidence="6">
    <location>
        <begin position="128"/>
        <end position="177"/>
    </location>
</feature>
<dbReference type="AlphaFoldDB" id="C6VUU7"/>
<dbReference type="InterPro" id="IPR039425">
    <property type="entry name" value="RNA_pol_sigma-70-like"/>
</dbReference>
<dbReference type="Pfam" id="PF08281">
    <property type="entry name" value="Sigma70_r4_2"/>
    <property type="match status" value="1"/>
</dbReference>
<accession>C6VUU7</accession>
<dbReference type="InterPro" id="IPR013324">
    <property type="entry name" value="RNA_pol_sigma_r3/r4-like"/>
</dbReference>
<keyword evidence="8" id="KW-1185">Reference proteome</keyword>
<evidence type="ECO:0000256" key="2">
    <source>
        <dbReference type="ARBA" id="ARBA00023015"/>
    </source>
</evidence>
<evidence type="ECO:0000259" key="6">
    <source>
        <dbReference type="Pfam" id="PF08281"/>
    </source>
</evidence>
<evidence type="ECO:0000313" key="8">
    <source>
        <dbReference type="Proteomes" id="UP000002011"/>
    </source>
</evidence>
<dbReference type="GO" id="GO:0016987">
    <property type="term" value="F:sigma factor activity"/>
    <property type="evidence" value="ECO:0007669"/>
    <property type="project" value="UniProtKB-KW"/>
</dbReference>
<dbReference type="InterPro" id="IPR036388">
    <property type="entry name" value="WH-like_DNA-bd_sf"/>
</dbReference>
<dbReference type="Proteomes" id="UP000002011">
    <property type="component" value="Chromosome"/>
</dbReference>
<evidence type="ECO:0000259" key="5">
    <source>
        <dbReference type="Pfam" id="PF04542"/>
    </source>
</evidence>
<feature type="domain" description="RNA polymerase sigma-70 region 2" evidence="5">
    <location>
        <begin position="29"/>
        <end position="95"/>
    </location>
</feature>
<reference evidence="7 8" key="1">
    <citation type="journal article" date="2009" name="Stand. Genomic Sci.">
        <title>Complete genome sequence of Dyadobacter fermentans type strain (NS114).</title>
        <authorList>
            <person name="Lang E."/>
            <person name="Lapidus A."/>
            <person name="Chertkov O."/>
            <person name="Brettin T."/>
            <person name="Detter J.C."/>
            <person name="Han C."/>
            <person name="Copeland A."/>
            <person name="Glavina Del Rio T."/>
            <person name="Nolan M."/>
            <person name="Chen F."/>
            <person name="Lucas S."/>
            <person name="Tice H."/>
            <person name="Cheng J.F."/>
            <person name="Land M."/>
            <person name="Hauser L."/>
            <person name="Chang Y.J."/>
            <person name="Jeffries C.D."/>
            <person name="Kopitz M."/>
            <person name="Bruce D."/>
            <person name="Goodwin L."/>
            <person name="Pitluck S."/>
            <person name="Ovchinnikova G."/>
            <person name="Pati A."/>
            <person name="Ivanova N."/>
            <person name="Mavrommatis K."/>
            <person name="Chen A."/>
            <person name="Palaniappan K."/>
            <person name="Chain P."/>
            <person name="Bristow J."/>
            <person name="Eisen J.A."/>
            <person name="Markowitz V."/>
            <person name="Hugenholtz P."/>
            <person name="Goker M."/>
            <person name="Rohde M."/>
            <person name="Kyrpides N.C."/>
            <person name="Klenk H.P."/>
        </authorList>
    </citation>
    <scope>NUCLEOTIDE SEQUENCE [LARGE SCALE GENOMIC DNA]</scope>
    <source>
        <strain evidence="8">ATCC 700827 / DSM 18053 / CIP 107007 / KCTC 52180 / NS114</strain>
    </source>
</reference>
<evidence type="ECO:0000313" key="7">
    <source>
        <dbReference type="EMBL" id="ACT93084.1"/>
    </source>
</evidence>
<dbReference type="KEGG" id="dfe:Dfer_1847"/>
<dbReference type="InterPro" id="IPR007627">
    <property type="entry name" value="RNA_pol_sigma70_r2"/>
</dbReference>
<dbReference type="STRING" id="471854.Dfer_1847"/>
<dbReference type="Pfam" id="PF04542">
    <property type="entry name" value="Sigma70_r2"/>
    <property type="match status" value="1"/>
</dbReference>
<name>C6VUU7_DYAFD</name>
<dbReference type="PANTHER" id="PTHR43133">
    <property type="entry name" value="RNA POLYMERASE ECF-TYPE SIGMA FACTO"/>
    <property type="match status" value="1"/>
</dbReference>
<organism evidence="7 8">
    <name type="scientific">Dyadobacter fermentans (strain ATCC 700827 / DSM 18053 / CIP 107007 / KCTC 52180 / NS114)</name>
    <dbReference type="NCBI Taxonomy" id="471854"/>
    <lineage>
        <taxon>Bacteria</taxon>
        <taxon>Pseudomonadati</taxon>
        <taxon>Bacteroidota</taxon>
        <taxon>Cytophagia</taxon>
        <taxon>Cytophagales</taxon>
        <taxon>Spirosomataceae</taxon>
        <taxon>Dyadobacter</taxon>
    </lineage>
</organism>
<dbReference type="eggNOG" id="COG1595">
    <property type="taxonomic scope" value="Bacteria"/>
</dbReference>
<proteinExistence type="inferred from homology"/>
<dbReference type="HOGENOM" id="CLU_047691_4_2_10"/>
<dbReference type="Gene3D" id="1.10.1740.10">
    <property type="match status" value="1"/>
</dbReference>
<evidence type="ECO:0000256" key="3">
    <source>
        <dbReference type="ARBA" id="ARBA00023082"/>
    </source>
</evidence>
<protein>
    <submittedName>
        <fullName evidence="7">RNA polymerase, sigma-24 subunit, ECF subfamily</fullName>
    </submittedName>
</protein>
<keyword evidence="2" id="KW-0805">Transcription regulation</keyword>
<dbReference type="SUPFAM" id="SSF88659">
    <property type="entry name" value="Sigma3 and sigma4 domains of RNA polymerase sigma factors"/>
    <property type="match status" value="1"/>
</dbReference>
<dbReference type="GO" id="GO:0003677">
    <property type="term" value="F:DNA binding"/>
    <property type="evidence" value="ECO:0007669"/>
    <property type="project" value="InterPro"/>
</dbReference>
<sequence length="198" mass="23698">MEKPFDNASDLILWQRLREDDEGAFTELTRRYYRKLLHYGQKFTSNTQLAEDALQDLLVNLWLHRKSVKETPSVNHYLMKAFRNQIFKAIKVANRTIEWQDQLDELRADILSEENHFHGDQSLDFGRMTSLLTKLPERQKEVLYLRFFHDLSPEEIASMLEIKPQSVRNIIQRALTNLREHWIAIILILTIYYNYCNK</sequence>
<dbReference type="GO" id="GO:0006352">
    <property type="term" value="P:DNA-templated transcription initiation"/>
    <property type="evidence" value="ECO:0007669"/>
    <property type="project" value="InterPro"/>
</dbReference>
<dbReference type="SUPFAM" id="SSF88946">
    <property type="entry name" value="Sigma2 domain of RNA polymerase sigma factors"/>
    <property type="match status" value="1"/>
</dbReference>
<dbReference type="InterPro" id="IPR014284">
    <property type="entry name" value="RNA_pol_sigma-70_dom"/>
</dbReference>
<evidence type="ECO:0000256" key="1">
    <source>
        <dbReference type="ARBA" id="ARBA00010641"/>
    </source>
</evidence>
<dbReference type="InterPro" id="IPR013325">
    <property type="entry name" value="RNA_pol_sigma_r2"/>
</dbReference>
<dbReference type="RefSeq" id="WP_015811338.1">
    <property type="nucleotide sequence ID" value="NC_013037.1"/>
</dbReference>
<dbReference type="InterPro" id="IPR013249">
    <property type="entry name" value="RNA_pol_sigma70_r4_t2"/>
</dbReference>
<keyword evidence="3" id="KW-0731">Sigma factor</keyword>